<evidence type="ECO:0000256" key="2">
    <source>
        <dbReference type="ARBA" id="ARBA00022777"/>
    </source>
</evidence>
<dbReference type="PANTHER" id="PTHR10584:SF166">
    <property type="entry name" value="RIBOKINASE"/>
    <property type="match status" value="1"/>
</dbReference>
<keyword evidence="5" id="KW-1185">Reference proteome</keyword>
<dbReference type="InterPro" id="IPR002173">
    <property type="entry name" value="Carboh/pur_kinase_PfkB_CS"/>
</dbReference>
<proteinExistence type="predicted"/>
<protein>
    <submittedName>
        <fullName evidence="4">Fructoselysine 6-kinase</fullName>
    </submittedName>
</protein>
<geneLocation type="plasmid" evidence="4 5">
    <name>p1</name>
</geneLocation>
<sequence>MSGRFDLIAVGDNCIDRLTGRMQADLVGGNAVNVAVQGALAGLRTAYAGAVGPVDEADGDRVIAALIANGVDVGCVERDDRPTSVTELRVDDDGDRHIVAEAFGACEGWGPCPRGMTRLEAARHVHIGWLNDGGATRRALAAAGVPVSQDVSVNALTPRDIAADGLTLAFASLSEAHADLAEARVAELVAGGATAAVVTLGRGGSLALVDGRMHRAKADPVEATDTTGAGDSYIAGFLAARLTGADITEAMAAGHARAARTCTHPGGFPQ</sequence>
<evidence type="ECO:0000313" key="5">
    <source>
        <dbReference type="Proteomes" id="UP000237655"/>
    </source>
</evidence>
<dbReference type="KEGG" id="thas:C6Y53_19120"/>
<dbReference type="RefSeq" id="WP_149615569.1">
    <property type="nucleotide sequence ID" value="NZ_CP043619.1"/>
</dbReference>
<keyword evidence="1" id="KW-0808">Transferase</keyword>
<name>A0A5C2H6N3_9RHOB</name>
<organism evidence="4 5">
    <name type="scientific">Pukyongiella litopenaei</name>
    <dbReference type="NCBI Taxonomy" id="2605946"/>
    <lineage>
        <taxon>Bacteria</taxon>
        <taxon>Pseudomonadati</taxon>
        <taxon>Pseudomonadota</taxon>
        <taxon>Alphaproteobacteria</taxon>
        <taxon>Rhodobacterales</taxon>
        <taxon>Paracoccaceae</taxon>
        <taxon>Pukyongiella</taxon>
    </lineage>
</organism>
<keyword evidence="4" id="KW-0614">Plasmid</keyword>
<feature type="domain" description="Carbohydrate kinase PfkB" evidence="3">
    <location>
        <begin position="27"/>
        <end position="266"/>
    </location>
</feature>
<dbReference type="InterPro" id="IPR011611">
    <property type="entry name" value="PfkB_dom"/>
</dbReference>
<dbReference type="PROSITE" id="PS00584">
    <property type="entry name" value="PFKB_KINASES_2"/>
    <property type="match status" value="1"/>
</dbReference>
<accession>A0A5C2H6N3</accession>
<dbReference type="InterPro" id="IPR029056">
    <property type="entry name" value="Ribokinase-like"/>
</dbReference>
<dbReference type="PANTHER" id="PTHR10584">
    <property type="entry name" value="SUGAR KINASE"/>
    <property type="match status" value="1"/>
</dbReference>
<evidence type="ECO:0000259" key="3">
    <source>
        <dbReference type="Pfam" id="PF00294"/>
    </source>
</evidence>
<evidence type="ECO:0000313" key="4">
    <source>
        <dbReference type="EMBL" id="QEP30343.1"/>
    </source>
</evidence>
<dbReference type="Pfam" id="PF00294">
    <property type="entry name" value="PfkB"/>
    <property type="match status" value="1"/>
</dbReference>
<dbReference type="AlphaFoldDB" id="A0A5C2H6N3"/>
<keyword evidence="2 4" id="KW-0418">Kinase</keyword>
<dbReference type="Gene3D" id="3.40.1190.20">
    <property type="match status" value="1"/>
</dbReference>
<dbReference type="GO" id="GO:0016301">
    <property type="term" value="F:kinase activity"/>
    <property type="evidence" value="ECO:0007669"/>
    <property type="project" value="UniProtKB-KW"/>
</dbReference>
<reference evidence="4 5" key="1">
    <citation type="submission" date="2019-09" db="EMBL/GenBank/DDBJ databases">
        <title>Novel bacterium SH-1.</title>
        <authorList>
            <person name="Kim Y.-S."/>
            <person name="Kim K.-H."/>
        </authorList>
    </citation>
    <scope>NUCLEOTIDE SEQUENCE [LARGE SCALE GENOMIC DNA]</scope>
    <source>
        <strain evidence="4 5">SH-1</strain>
        <plasmid evidence="4 5">p1</plasmid>
    </source>
</reference>
<evidence type="ECO:0000256" key="1">
    <source>
        <dbReference type="ARBA" id="ARBA00022679"/>
    </source>
</evidence>
<dbReference type="SUPFAM" id="SSF53613">
    <property type="entry name" value="Ribokinase-like"/>
    <property type="match status" value="1"/>
</dbReference>
<gene>
    <name evidence="4" type="ORF">C6Y53_19120</name>
</gene>
<dbReference type="EMBL" id="CP043619">
    <property type="protein sequence ID" value="QEP30343.1"/>
    <property type="molecule type" value="Genomic_DNA"/>
</dbReference>
<dbReference type="Proteomes" id="UP000237655">
    <property type="component" value="Plasmid p1"/>
</dbReference>